<name>A0AAD7WQ64_9TELE</name>
<dbReference type="Proteomes" id="UP001221898">
    <property type="component" value="Unassembled WGS sequence"/>
</dbReference>
<gene>
    <name evidence="2" type="ORF">AAFF_G00333250</name>
</gene>
<dbReference type="EMBL" id="JAINUG010000051">
    <property type="protein sequence ID" value="KAJ8404938.1"/>
    <property type="molecule type" value="Genomic_DNA"/>
</dbReference>
<comment type="caution">
    <text evidence="2">The sequence shown here is derived from an EMBL/GenBank/DDBJ whole genome shotgun (WGS) entry which is preliminary data.</text>
</comment>
<accession>A0AAD7WQ64</accession>
<feature type="compositionally biased region" description="Basic and acidic residues" evidence="1">
    <location>
        <begin position="54"/>
        <end position="63"/>
    </location>
</feature>
<reference evidence="2" key="1">
    <citation type="journal article" date="2023" name="Science">
        <title>Genome structures resolve the early diversification of teleost fishes.</title>
        <authorList>
            <person name="Parey E."/>
            <person name="Louis A."/>
            <person name="Montfort J."/>
            <person name="Bouchez O."/>
            <person name="Roques C."/>
            <person name="Iampietro C."/>
            <person name="Lluch J."/>
            <person name="Castinel A."/>
            <person name="Donnadieu C."/>
            <person name="Desvignes T."/>
            <person name="Floi Bucao C."/>
            <person name="Jouanno E."/>
            <person name="Wen M."/>
            <person name="Mejri S."/>
            <person name="Dirks R."/>
            <person name="Jansen H."/>
            <person name="Henkel C."/>
            <person name="Chen W.J."/>
            <person name="Zahm M."/>
            <person name="Cabau C."/>
            <person name="Klopp C."/>
            <person name="Thompson A.W."/>
            <person name="Robinson-Rechavi M."/>
            <person name="Braasch I."/>
            <person name="Lecointre G."/>
            <person name="Bobe J."/>
            <person name="Postlethwait J.H."/>
            <person name="Berthelot C."/>
            <person name="Roest Crollius H."/>
            <person name="Guiguen Y."/>
        </authorList>
    </citation>
    <scope>NUCLEOTIDE SEQUENCE</scope>
    <source>
        <strain evidence="2">NC1722</strain>
    </source>
</reference>
<feature type="region of interest" description="Disordered" evidence="1">
    <location>
        <begin position="27"/>
        <end position="82"/>
    </location>
</feature>
<evidence type="ECO:0000256" key="1">
    <source>
        <dbReference type="SAM" id="MobiDB-lite"/>
    </source>
</evidence>
<sequence>MGPKESPETGGEAGPLKWVTFHQRCTLRQDSRSHTGSTAGMWTRAPRQLQSHGRLQEKPRRQGENPFSQQRMSADGVCLTAV</sequence>
<evidence type="ECO:0000313" key="2">
    <source>
        <dbReference type="EMBL" id="KAJ8404938.1"/>
    </source>
</evidence>
<dbReference type="AlphaFoldDB" id="A0AAD7WQ64"/>
<organism evidence="2 3">
    <name type="scientific">Aldrovandia affinis</name>
    <dbReference type="NCBI Taxonomy" id="143900"/>
    <lineage>
        <taxon>Eukaryota</taxon>
        <taxon>Metazoa</taxon>
        <taxon>Chordata</taxon>
        <taxon>Craniata</taxon>
        <taxon>Vertebrata</taxon>
        <taxon>Euteleostomi</taxon>
        <taxon>Actinopterygii</taxon>
        <taxon>Neopterygii</taxon>
        <taxon>Teleostei</taxon>
        <taxon>Notacanthiformes</taxon>
        <taxon>Halosauridae</taxon>
        <taxon>Aldrovandia</taxon>
    </lineage>
</organism>
<proteinExistence type="predicted"/>
<evidence type="ECO:0000313" key="3">
    <source>
        <dbReference type="Proteomes" id="UP001221898"/>
    </source>
</evidence>
<protein>
    <submittedName>
        <fullName evidence="2">Uncharacterized protein</fullName>
    </submittedName>
</protein>
<keyword evidence="3" id="KW-1185">Reference proteome</keyword>